<keyword evidence="3" id="KW-1185">Reference proteome</keyword>
<evidence type="ECO:0000256" key="1">
    <source>
        <dbReference type="SAM" id="MobiDB-lite"/>
    </source>
</evidence>
<dbReference type="EMBL" id="VSRR010151346">
    <property type="protein sequence ID" value="MPD06457.1"/>
    <property type="molecule type" value="Genomic_DNA"/>
</dbReference>
<proteinExistence type="predicted"/>
<evidence type="ECO:0000313" key="2">
    <source>
        <dbReference type="EMBL" id="MPD06457.1"/>
    </source>
</evidence>
<dbReference type="Proteomes" id="UP000324222">
    <property type="component" value="Unassembled WGS sequence"/>
</dbReference>
<feature type="region of interest" description="Disordered" evidence="1">
    <location>
        <begin position="107"/>
        <end position="128"/>
    </location>
</feature>
<protein>
    <submittedName>
        <fullName evidence="2">Uncharacterized protein</fullName>
    </submittedName>
</protein>
<gene>
    <name evidence="2" type="ORF">E2C01_102271</name>
</gene>
<organism evidence="2 3">
    <name type="scientific">Portunus trituberculatus</name>
    <name type="common">Swimming crab</name>
    <name type="synonym">Neptunus trituberculatus</name>
    <dbReference type="NCBI Taxonomy" id="210409"/>
    <lineage>
        <taxon>Eukaryota</taxon>
        <taxon>Metazoa</taxon>
        <taxon>Ecdysozoa</taxon>
        <taxon>Arthropoda</taxon>
        <taxon>Crustacea</taxon>
        <taxon>Multicrustacea</taxon>
        <taxon>Malacostraca</taxon>
        <taxon>Eumalacostraca</taxon>
        <taxon>Eucarida</taxon>
        <taxon>Decapoda</taxon>
        <taxon>Pleocyemata</taxon>
        <taxon>Brachyura</taxon>
        <taxon>Eubrachyura</taxon>
        <taxon>Portunoidea</taxon>
        <taxon>Portunidae</taxon>
        <taxon>Portuninae</taxon>
        <taxon>Portunus</taxon>
    </lineage>
</organism>
<evidence type="ECO:0000313" key="3">
    <source>
        <dbReference type="Proteomes" id="UP000324222"/>
    </source>
</evidence>
<sequence>MERLWLRKRSNTSSEKLYIKIKLVTLPHQSTILPHSHPIPRLETLAHTPTNRYIDTRTKKERLKKKNSHTKEKKNNAQLRTYNQQHFRFIFQRAAPPSAPQVATQHLTHTWPPVRTLLPPLPDPEGER</sequence>
<name>A0A5B7KI42_PORTR</name>
<reference evidence="2 3" key="1">
    <citation type="submission" date="2019-05" db="EMBL/GenBank/DDBJ databases">
        <title>Another draft genome of Portunus trituberculatus and its Hox gene families provides insights of decapod evolution.</title>
        <authorList>
            <person name="Jeong J.-H."/>
            <person name="Song I."/>
            <person name="Kim S."/>
            <person name="Choi T."/>
            <person name="Kim D."/>
            <person name="Ryu S."/>
            <person name="Kim W."/>
        </authorList>
    </citation>
    <scope>NUCLEOTIDE SEQUENCE [LARGE SCALE GENOMIC DNA]</scope>
    <source>
        <tissue evidence="2">Muscle</tissue>
    </source>
</reference>
<feature type="compositionally biased region" description="Pro residues" evidence="1">
    <location>
        <begin position="119"/>
        <end position="128"/>
    </location>
</feature>
<comment type="caution">
    <text evidence="2">The sequence shown here is derived from an EMBL/GenBank/DDBJ whole genome shotgun (WGS) entry which is preliminary data.</text>
</comment>
<accession>A0A5B7KI42</accession>
<dbReference type="AlphaFoldDB" id="A0A5B7KI42"/>